<sequence>MRAPALLAHPVVVPLDVLRFVVFHGPSFALSMAAQICGNVSSAGSGLSGR</sequence>
<dbReference type="AlphaFoldDB" id="A0A0F8X3M2"/>
<comment type="caution">
    <text evidence="1">The sequence shown here is derived from an EMBL/GenBank/DDBJ whole genome shotgun (WGS) entry which is preliminary data.</text>
</comment>
<protein>
    <submittedName>
        <fullName evidence="1">Uncharacterized protein</fullName>
    </submittedName>
</protein>
<accession>A0A0F8X3M2</accession>
<proteinExistence type="predicted"/>
<feature type="non-terminal residue" evidence="1">
    <location>
        <position position="50"/>
    </location>
</feature>
<evidence type="ECO:0000313" key="1">
    <source>
        <dbReference type="EMBL" id="KKK55470.1"/>
    </source>
</evidence>
<gene>
    <name evidence="1" type="ORF">LCGC14_3074210</name>
</gene>
<organism evidence="1">
    <name type="scientific">marine sediment metagenome</name>
    <dbReference type="NCBI Taxonomy" id="412755"/>
    <lineage>
        <taxon>unclassified sequences</taxon>
        <taxon>metagenomes</taxon>
        <taxon>ecological metagenomes</taxon>
    </lineage>
</organism>
<reference evidence="1" key="1">
    <citation type="journal article" date="2015" name="Nature">
        <title>Complex archaea that bridge the gap between prokaryotes and eukaryotes.</title>
        <authorList>
            <person name="Spang A."/>
            <person name="Saw J.H."/>
            <person name="Jorgensen S.L."/>
            <person name="Zaremba-Niedzwiedzka K."/>
            <person name="Martijn J."/>
            <person name="Lind A.E."/>
            <person name="van Eijk R."/>
            <person name="Schleper C."/>
            <person name="Guy L."/>
            <person name="Ettema T.J."/>
        </authorList>
    </citation>
    <scope>NUCLEOTIDE SEQUENCE</scope>
</reference>
<dbReference type="EMBL" id="LAZR01065473">
    <property type="protein sequence ID" value="KKK55470.1"/>
    <property type="molecule type" value="Genomic_DNA"/>
</dbReference>
<name>A0A0F8X3M2_9ZZZZ</name>